<dbReference type="HOGENOM" id="CLU_131462_4_2_9"/>
<reference evidence="14 15" key="1">
    <citation type="journal article" date="2011" name="Stand. Genomic Sci.">
        <title>Complete genome sequence of Syntrophobotulus glycolicus type strain (FlGlyR).</title>
        <authorList>
            <person name="Han C."/>
            <person name="Mwirichia R."/>
            <person name="Chertkov O."/>
            <person name="Held B."/>
            <person name="Lapidus A."/>
            <person name="Nolan M."/>
            <person name="Lucas S."/>
            <person name="Hammon N."/>
            <person name="Deshpande S."/>
            <person name="Cheng J.F."/>
            <person name="Tapia R."/>
            <person name="Goodwin L."/>
            <person name="Pitluck S."/>
            <person name="Huntemann M."/>
            <person name="Liolios K."/>
            <person name="Ivanova N."/>
            <person name="Pagani I."/>
            <person name="Mavromatis K."/>
            <person name="Ovchinikova G."/>
            <person name="Pati A."/>
            <person name="Chen A."/>
            <person name="Palaniappan K."/>
            <person name="Land M."/>
            <person name="Hauser L."/>
            <person name="Brambilla E.M."/>
            <person name="Rohde M."/>
            <person name="Spring S."/>
            <person name="Sikorski J."/>
            <person name="Goker M."/>
            <person name="Woyke T."/>
            <person name="Bristow J."/>
            <person name="Eisen J.A."/>
            <person name="Markowitz V."/>
            <person name="Hugenholtz P."/>
            <person name="Kyrpides N.C."/>
            <person name="Klenk H.P."/>
            <person name="Detter J.C."/>
        </authorList>
    </citation>
    <scope>NUCLEOTIDE SEQUENCE [LARGE SCALE GENOMIC DNA]</scope>
    <source>
        <strain evidence="15">DSM 8271 / FlGlyR</strain>
    </source>
</reference>
<organism evidence="14 15">
    <name type="scientific">Syntrophobotulus glycolicus (strain DSM 8271 / FlGlyR)</name>
    <dbReference type="NCBI Taxonomy" id="645991"/>
    <lineage>
        <taxon>Bacteria</taxon>
        <taxon>Bacillati</taxon>
        <taxon>Bacillota</taxon>
        <taxon>Clostridia</taxon>
        <taxon>Eubacteriales</taxon>
        <taxon>Desulfitobacteriaceae</taxon>
        <taxon>Syntrophobotulus</taxon>
    </lineage>
</organism>
<evidence type="ECO:0000256" key="2">
    <source>
        <dbReference type="ARBA" id="ARBA00007362"/>
    </source>
</evidence>
<evidence type="ECO:0000256" key="3">
    <source>
        <dbReference type="ARBA" id="ARBA00022475"/>
    </source>
</evidence>
<evidence type="ECO:0000256" key="9">
    <source>
        <dbReference type="ARBA" id="ARBA00022989"/>
    </source>
</evidence>
<keyword evidence="9 12" id="KW-1133">Transmembrane helix</keyword>
<protein>
    <recommendedName>
        <fullName evidence="13">EamA domain-containing protein</fullName>
    </recommendedName>
</protein>
<evidence type="ECO:0000256" key="5">
    <source>
        <dbReference type="ARBA" id="ARBA00022519"/>
    </source>
</evidence>
<dbReference type="GO" id="GO:0009103">
    <property type="term" value="P:lipopolysaccharide biosynthetic process"/>
    <property type="evidence" value="ECO:0007669"/>
    <property type="project" value="UniProtKB-KW"/>
</dbReference>
<dbReference type="STRING" id="645991.Sgly_2481"/>
<evidence type="ECO:0000256" key="7">
    <source>
        <dbReference type="ARBA" id="ARBA00022692"/>
    </source>
</evidence>
<reference evidence="15" key="2">
    <citation type="submission" date="2011-02" db="EMBL/GenBank/DDBJ databases">
        <title>The complete genome of Syntrophobotulus glycolicus DSM 8271.</title>
        <authorList>
            <person name="Lucas S."/>
            <person name="Copeland A."/>
            <person name="Lapidus A."/>
            <person name="Bruce D."/>
            <person name="Goodwin L."/>
            <person name="Pitluck S."/>
            <person name="Kyrpides N."/>
            <person name="Mavromatis K."/>
            <person name="Pagani I."/>
            <person name="Ivanova N."/>
            <person name="Mikhailova N."/>
            <person name="Chertkov O."/>
            <person name="Held B."/>
            <person name="Detter J.C."/>
            <person name="Tapia R."/>
            <person name="Han C."/>
            <person name="Land M."/>
            <person name="Hauser L."/>
            <person name="Markowitz V."/>
            <person name="Cheng J.-F."/>
            <person name="Hugenholtz P."/>
            <person name="Woyke T."/>
            <person name="Wu D."/>
            <person name="Spring S."/>
            <person name="Schroeder M."/>
            <person name="Brambilla E."/>
            <person name="Klenk H.-P."/>
            <person name="Eisen J.A."/>
        </authorList>
    </citation>
    <scope>NUCLEOTIDE SEQUENCE [LARGE SCALE GENOMIC DNA]</scope>
    <source>
        <strain evidence="15">DSM 8271 / FlGlyR</strain>
    </source>
</reference>
<evidence type="ECO:0000256" key="8">
    <source>
        <dbReference type="ARBA" id="ARBA00022985"/>
    </source>
</evidence>
<proteinExistence type="inferred from homology"/>
<dbReference type="InterPro" id="IPR000390">
    <property type="entry name" value="Small_drug/metabolite_transptr"/>
</dbReference>
<dbReference type="OrthoDB" id="9156836at2"/>
<feature type="transmembrane region" description="Helical" evidence="12">
    <location>
        <begin position="72"/>
        <end position="92"/>
    </location>
</feature>
<evidence type="ECO:0000256" key="11">
    <source>
        <dbReference type="ARBA" id="ARBA00023136"/>
    </source>
</evidence>
<evidence type="ECO:0000256" key="1">
    <source>
        <dbReference type="ARBA" id="ARBA00004651"/>
    </source>
</evidence>
<keyword evidence="11 12" id="KW-0472">Membrane</keyword>
<keyword evidence="4" id="KW-0444">Lipid biosynthesis</keyword>
<dbReference type="SUPFAM" id="SSF103481">
    <property type="entry name" value="Multidrug resistance efflux transporter EmrE"/>
    <property type="match status" value="1"/>
</dbReference>
<evidence type="ECO:0000256" key="12">
    <source>
        <dbReference type="SAM" id="Phobius"/>
    </source>
</evidence>
<evidence type="ECO:0000256" key="10">
    <source>
        <dbReference type="ARBA" id="ARBA00023098"/>
    </source>
</evidence>
<dbReference type="AlphaFoldDB" id="F0SVY2"/>
<name>F0SVY2_SYNGF</name>
<keyword evidence="5" id="KW-0997">Cell inner membrane</keyword>
<comment type="similarity">
    <text evidence="2">Belongs to the EamA transporter family.</text>
</comment>
<evidence type="ECO:0000256" key="6">
    <source>
        <dbReference type="ARBA" id="ARBA00022556"/>
    </source>
</evidence>
<gene>
    <name evidence="14" type="ordered locus">Sgly_2481</name>
</gene>
<dbReference type="EMBL" id="CP002547">
    <property type="protein sequence ID" value="ADY56766.1"/>
    <property type="molecule type" value="Genomic_DNA"/>
</dbReference>
<keyword evidence="3" id="KW-1003">Cell membrane</keyword>
<evidence type="ECO:0000256" key="4">
    <source>
        <dbReference type="ARBA" id="ARBA00022516"/>
    </source>
</evidence>
<dbReference type="InterPro" id="IPR037185">
    <property type="entry name" value="EmrE-like"/>
</dbReference>
<dbReference type="Proteomes" id="UP000007488">
    <property type="component" value="Chromosome"/>
</dbReference>
<keyword evidence="15" id="KW-1185">Reference proteome</keyword>
<dbReference type="GO" id="GO:0022857">
    <property type="term" value="F:transmembrane transporter activity"/>
    <property type="evidence" value="ECO:0007669"/>
    <property type="project" value="InterPro"/>
</dbReference>
<keyword evidence="7 12" id="KW-0812">Transmembrane</keyword>
<sequence length="116" mass="12521">MKIYLLALVSIVLGAGGQFLLKLGAGGLKSEGGLVKMIGSMLFSPALLIAVFCFVSSMFLWILVLRRMDLSVAYPMVSLGYVIVLLLSWLFLQEMVNGPKMIGTVLIITGVIVINL</sequence>
<feature type="transmembrane region" description="Helical" evidence="12">
    <location>
        <begin position="41"/>
        <end position="65"/>
    </location>
</feature>
<dbReference type="PANTHER" id="PTHR30561:SF9">
    <property type="entry name" value="4-AMINO-4-DEOXY-L-ARABINOSE-PHOSPHOUNDECAPRENOL FLIPPASE SUBUNIT ARNF-RELATED"/>
    <property type="match status" value="1"/>
</dbReference>
<evidence type="ECO:0000313" key="14">
    <source>
        <dbReference type="EMBL" id="ADY56766.1"/>
    </source>
</evidence>
<evidence type="ECO:0000259" key="13">
    <source>
        <dbReference type="Pfam" id="PF00892"/>
    </source>
</evidence>
<dbReference type="KEGG" id="sgy:Sgly_2481"/>
<accession>F0SVY2</accession>
<evidence type="ECO:0000313" key="15">
    <source>
        <dbReference type="Proteomes" id="UP000007488"/>
    </source>
</evidence>
<keyword evidence="8" id="KW-0448">Lipopolysaccharide biosynthesis</keyword>
<dbReference type="Pfam" id="PF00892">
    <property type="entry name" value="EamA"/>
    <property type="match status" value="1"/>
</dbReference>
<feature type="domain" description="EamA" evidence="13">
    <location>
        <begin position="38"/>
        <end position="115"/>
    </location>
</feature>
<dbReference type="InterPro" id="IPR000620">
    <property type="entry name" value="EamA_dom"/>
</dbReference>
<comment type="subcellular location">
    <subcellularLocation>
        <location evidence="1">Cell membrane</location>
        <topology evidence="1">Multi-pass membrane protein</topology>
    </subcellularLocation>
</comment>
<dbReference type="RefSeq" id="WP_013625631.1">
    <property type="nucleotide sequence ID" value="NC_015172.1"/>
</dbReference>
<keyword evidence="6" id="KW-0441">Lipid A biosynthesis</keyword>
<keyword evidence="10" id="KW-0443">Lipid metabolism</keyword>
<dbReference type="eggNOG" id="COG2076">
    <property type="taxonomic scope" value="Bacteria"/>
</dbReference>
<dbReference type="Gene3D" id="1.10.3730.20">
    <property type="match status" value="1"/>
</dbReference>
<dbReference type="GO" id="GO:0005886">
    <property type="term" value="C:plasma membrane"/>
    <property type="evidence" value="ECO:0007669"/>
    <property type="project" value="UniProtKB-SubCell"/>
</dbReference>
<dbReference type="PANTHER" id="PTHR30561">
    <property type="entry name" value="SMR FAMILY PROTON-DEPENDENT DRUG EFFLUX TRANSPORTER SUGE"/>
    <property type="match status" value="1"/>
</dbReference>